<comment type="caution">
    <text evidence="4">The sequence shown here is derived from an EMBL/GenBank/DDBJ whole genome shotgun (WGS) entry which is preliminary data.</text>
</comment>
<evidence type="ECO:0000313" key="4">
    <source>
        <dbReference type="EMBL" id="MBE1582291.1"/>
    </source>
</evidence>
<proteinExistence type="predicted"/>
<dbReference type="Proteomes" id="UP000633509">
    <property type="component" value="Unassembled WGS sequence"/>
</dbReference>
<evidence type="ECO:0000256" key="1">
    <source>
        <dbReference type="ARBA" id="ARBA00022723"/>
    </source>
</evidence>
<dbReference type="InterPro" id="IPR002509">
    <property type="entry name" value="NODB_dom"/>
</dbReference>
<protein>
    <submittedName>
        <fullName evidence="4">Peptidoglycan/xylan/chitin deacetylase (PgdA/CDA1 family)</fullName>
    </submittedName>
</protein>
<dbReference type="InterPro" id="IPR011330">
    <property type="entry name" value="Glyco_hydro/deAcase_b/a-brl"/>
</dbReference>
<dbReference type="RefSeq" id="WP_192783594.1">
    <property type="nucleotide sequence ID" value="NZ_JADBEK010000001.1"/>
</dbReference>
<dbReference type="CDD" id="cd10917">
    <property type="entry name" value="CE4_NodB_like_6s_7s"/>
    <property type="match status" value="1"/>
</dbReference>
<accession>A0ABR9LNR0</accession>
<feature type="domain" description="NodB homology" evidence="3">
    <location>
        <begin position="1"/>
        <end position="191"/>
    </location>
</feature>
<dbReference type="InterPro" id="IPR050248">
    <property type="entry name" value="Polysacc_deacetylase_ArnD"/>
</dbReference>
<organism evidence="4 5">
    <name type="scientific">Nonomuraea angiospora</name>
    <dbReference type="NCBI Taxonomy" id="46172"/>
    <lineage>
        <taxon>Bacteria</taxon>
        <taxon>Bacillati</taxon>
        <taxon>Actinomycetota</taxon>
        <taxon>Actinomycetes</taxon>
        <taxon>Streptosporangiales</taxon>
        <taxon>Streptosporangiaceae</taxon>
        <taxon>Nonomuraea</taxon>
    </lineage>
</organism>
<keyword evidence="5" id="KW-1185">Reference proteome</keyword>
<dbReference type="Pfam" id="PF01522">
    <property type="entry name" value="Polysacc_deac_1"/>
    <property type="match status" value="1"/>
</dbReference>
<dbReference type="PANTHER" id="PTHR10587:SF133">
    <property type="entry name" value="CHITIN DEACETYLASE 1-RELATED"/>
    <property type="match status" value="1"/>
</dbReference>
<dbReference type="SUPFAM" id="SSF88713">
    <property type="entry name" value="Glycoside hydrolase/deacetylase"/>
    <property type="match status" value="1"/>
</dbReference>
<dbReference type="Gene3D" id="3.20.20.370">
    <property type="entry name" value="Glycoside hydrolase/deacetylase"/>
    <property type="match status" value="1"/>
</dbReference>
<dbReference type="EMBL" id="JADBEK010000001">
    <property type="protein sequence ID" value="MBE1582291.1"/>
    <property type="molecule type" value="Genomic_DNA"/>
</dbReference>
<sequence>MALTFDVEHPDQPNGDPLIVNATLDRLHEAAIQASFFIQGSWAAAYPEIARRIANEGHLIGLHSQWHTAYTYLTDDGIDADLSRGHKIVKNVTGRDPLPWFRLPFGRGADDAHVLALLAESGFRSVYWNVDPVDWDCTATAAEVCHAMAAGTREVEGPAVIVCHSWSQLTMAALPSFIKDAREECQFVTLDQLPAEAVSLLGPTSVWSRAGAQSPFVG</sequence>
<evidence type="ECO:0000313" key="5">
    <source>
        <dbReference type="Proteomes" id="UP000633509"/>
    </source>
</evidence>
<evidence type="ECO:0000259" key="3">
    <source>
        <dbReference type="PROSITE" id="PS51677"/>
    </source>
</evidence>
<keyword evidence="2" id="KW-0378">Hydrolase</keyword>
<gene>
    <name evidence="4" type="ORF">H4W80_000549</name>
</gene>
<name>A0ABR9LNR0_9ACTN</name>
<reference evidence="4 5" key="1">
    <citation type="submission" date="2020-10" db="EMBL/GenBank/DDBJ databases">
        <title>Sequencing the genomes of 1000 actinobacteria strains.</title>
        <authorList>
            <person name="Klenk H.-P."/>
        </authorList>
    </citation>
    <scope>NUCLEOTIDE SEQUENCE [LARGE SCALE GENOMIC DNA]</scope>
    <source>
        <strain evidence="4 5">DSM 43173</strain>
    </source>
</reference>
<keyword evidence="1" id="KW-0479">Metal-binding</keyword>
<dbReference type="PANTHER" id="PTHR10587">
    <property type="entry name" value="GLYCOSYL TRANSFERASE-RELATED"/>
    <property type="match status" value="1"/>
</dbReference>
<evidence type="ECO:0000256" key="2">
    <source>
        <dbReference type="ARBA" id="ARBA00022801"/>
    </source>
</evidence>
<dbReference type="PROSITE" id="PS51677">
    <property type="entry name" value="NODB"/>
    <property type="match status" value="1"/>
</dbReference>